<dbReference type="Pfam" id="PF02615">
    <property type="entry name" value="Ldh_2"/>
    <property type="match status" value="2"/>
</dbReference>
<proteinExistence type="inferred from homology"/>
<keyword evidence="4" id="KW-1185">Reference proteome</keyword>
<dbReference type="OrthoDB" id="7881616at2759"/>
<dbReference type="Gene3D" id="1.10.1530.10">
    <property type="match status" value="1"/>
</dbReference>
<dbReference type="EMBL" id="PZQS01000005">
    <property type="protein sequence ID" value="PVD29455.1"/>
    <property type="molecule type" value="Genomic_DNA"/>
</dbReference>
<evidence type="ECO:0008006" key="5">
    <source>
        <dbReference type="Google" id="ProtNLM"/>
    </source>
</evidence>
<organism evidence="3 4">
    <name type="scientific">Pomacea canaliculata</name>
    <name type="common">Golden apple snail</name>
    <dbReference type="NCBI Taxonomy" id="400727"/>
    <lineage>
        <taxon>Eukaryota</taxon>
        <taxon>Metazoa</taxon>
        <taxon>Spiralia</taxon>
        <taxon>Lophotrochozoa</taxon>
        <taxon>Mollusca</taxon>
        <taxon>Gastropoda</taxon>
        <taxon>Caenogastropoda</taxon>
        <taxon>Architaenioglossa</taxon>
        <taxon>Ampullarioidea</taxon>
        <taxon>Ampullariidae</taxon>
        <taxon>Pomacea</taxon>
    </lineage>
</organism>
<accession>A0A2T7P7P9</accession>
<dbReference type="GO" id="GO:0016491">
    <property type="term" value="F:oxidoreductase activity"/>
    <property type="evidence" value="ECO:0007669"/>
    <property type="project" value="UniProtKB-KW"/>
</dbReference>
<evidence type="ECO:0000313" key="3">
    <source>
        <dbReference type="EMBL" id="PVD29455.1"/>
    </source>
</evidence>
<dbReference type="SUPFAM" id="SSF89733">
    <property type="entry name" value="L-sulfolactate dehydrogenase-like"/>
    <property type="match status" value="1"/>
</dbReference>
<sequence length="360" mass="38749">MATCEELAKQKTDDDDDSDVIVPREDVHAFCMRCLQKVGAVTEHAEAMAELIVAADYRGFYSHGLNRLDFYMEDLRSGQVISKPEVNPAIVKETVATALVDGNNLMGPVVGTFAMDLAIRKAKQAGIGWVSVKGSNHFGIAGWYSMRAMEQELITALGTNPISVAAPADDGDSFVLDMATTVVALGKVEIKHTLQQPLPSGWSLDKDGRPTTDIEKAMTSVALYPLGGAEETSGYKGYGLAMMVEVFCSILSGATATPFGRMWGRDTEPGGANLGHCFVALDPQVFAPGFTDRLSELLNHCRNLPPAEGESEVLVPGDPERQHVKKCDALGGIPYEQNQIQWAHNLAEKNGLAPLVRLSG</sequence>
<dbReference type="PANTHER" id="PTHR11091:SF0">
    <property type="entry name" value="MALATE DEHYDROGENASE"/>
    <property type="match status" value="1"/>
</dbReference>
<dbReference type="Gene3D" id="3.30.1370.60">
    <property type="entry name" value="Hypothetical oxidoreductase yiak, domain 2"/>
    <property type="match status" value="1"/>
</dbReference>
<evidence type="ECO:0000256" key="2">
    <source>
        <dbReference type="ARBA" id="ARBA00023002"/>
    </source>
</evidence>
<dbReference type="InterPro" id="IPR043143">
    <property type="entry name" value="Mal/L-sulf/L-lact_DH-like_NADP"/>
</dbReference>
<dbReference type="InterPro" id="IPR003767">
    <property type="entry name" value="Malate/L-lactate_DH-like"/>
</dbReference>
<dbReference type="AlphaFoldDB" id="A0A2T7P7P9"/>
<dbReference type="STRING" id="400727.A0A2T7P7P9"/>
<evidence type="ECO:0000313" key="4">
    <source>
        <dbReference type="Proteomes" id="UP000245119"/>
    </source>
</evidence>
<dbReference type="InterPro" id="IPR043144">
    <property type="entry name" value="Mal/L-sulf/L-lact_DH-like_ah"/>
</dbReference>
<protein>
    <recommendedName>
        <fullName evidence="5">Malate dehydrogenase</fullName>
    </recommendedName>
</protein>
<dbReference type="PANTHER" id="PTHR11091">
    <property type="entry name" value="OXIDOREDUCTASE-RELATED"/>
    <property type="match status" value="1"/>
</dbReference>
<dbReference type="InterPro" id="IPR036111">
    <property type="entry name" value="Mal/L-sulfo/L-lacto_DH-like_sf"/>
</dbReference>
<gene>
    <name evidence="3" type="ORF">C0Q70_08706</name>
</gene>
<name>A0A2T7P7P9_POMCA</name>
<comment type="similarity">
    <text evidence="1">Belongs to the LDH2/MDH2 oxidoreductase family.</text>
</comment>
<comment type="caution">
    <text evidence="3">The sequence shown here is derived from an EMBL/GenBank/DDBJ whole genome shotgun (WGS) entry which is preliminary data.</text>
</comment>
<keyword evidence="2" id="KW-0560">Oxidoreductase</keyword>
<dbReference type="Proteomes" id="UP000245119">
    <property type="component" value="Linkage Group LG5"/>
</dbReference>
<evidence type="ECO:0000256" key="1">
    <source>
        <dbReference type="ARBA" id="ARBA00006056"/>
    </source>
</evidence>
<reference evidence="3 4" key="1">
    <citation type="submission" date="2018-04" db="EMBL/GenBank/DDBJ databases">
        <title>The genome of golden apple snail Pomacea canaliculata provides insight into stress tolerance and invasive adaptation.</title>
        <authorList>
            <person name="Liu C."/>
            <person name="Liu B."/>
            <person name="Ren Y."/>
            <person name="Zhang Y."/>
            <person name="Wang H."/>
            <person name="Li S."/>
            <person name="Jiang F."/>
            <person name="Yin L."/>
            <person name="Zhang G."/>
            <person name="Qian W."/>
            <person name="Fan W."/>
        </authorList>
    </citation>
    <scope>NUCLEOTIDE SEQUENCE [LARGE SCALE GENOMIC DNA]</scope>
    <source>
        <strain evidence="3">SZHN2017</strain>
        <tissue evidence="3">Muscle</tissue>
    </source>
</reference>